<accession>A0A2P2P730</accession>
<proteinExistence type="predicted"/>
<name>A0A2P2P730_RHIMU</name>
<reference evidence="1" key="1">
    <citation type="submission" date="2018-02" db="EMBL/GenBank/DDBJ databases">
        <title>Rhizophora mucronata_Transcriptome.</title>
        <authorList>
            <person name="Meera S.P."/>
            <person name="Sreeshan A."/>
            <person name="Augustine A."/>
        </authorList>
    </citation>
    <scope>NUCLEOTIDE SEQUENCE</scope>
    <source>
        <tissue evidence="1">Leaf</tissue>
    </source>
</reference>
<sequence>MVNNDSNTDPCQICLNYCILSWELGLGKGPTLIKQHLGYS</sequence>
<organism evidence="1">
    <name type="scientific">Rhizophora mucronata</name>
    <name type="common">Asiatic mangrove</name>
    <dbReference type="NCBI Taxonomy" id="61149"/>
    <lineage>
        <taxon>Eukaryota</taxon>
        <taxon>Viridiplantae</taxon>
        <taxon>Streptophyta</taxon>
        <taxon>Embryophyta</taxon>
        <taxon>Tracheophyta</taxon>
        <taxon>Spermatophyta</taxon>
        <taxon>Magnoliopsida</taxon>
        <taxon>eudicotyledons</taxon>
        <taxon>Gunneridae</taxon>
        <taxon>Pentapetalae</taxon>
        <taxon>rosids</taxon>
        <taxon>fabids</taxon>
        <taxon>Malpighiales</taxon>
        <taxon>Rhizophoraceae</taxon>
        <taxon>Rhizophora</taxon>
    </lineage>
</organism>
<protein>
    <submittedName>
        <fullName evidence="1">Uncharacterized protein</fullName>
    </submittedName>
</protein>
<dbReference type="EMBL" id="GGEC01070074">
    <property type="protein sequence ID" value="MBX50558.1"/>
    <property type="molecule type" value="Transcribed_RNA"/>
</dbReference>
<dbReference type="AlphaFoldDB" id="A0A2P2P730"/>
<evidence type="ECO:0000313" key="1">
    <source>
        <dbReference type="EMBL" id="MBX50558.1"/>
    </source>
</evidence>